<dbReference type="STRING" id="50990.A0A4Y7PJD7"/>
<protein>
    <recommendedName>
        <fullName evidence="1">G domain-containing protein</fullName>
    </recommendedName>
</protein>
<sequence length="224" mass="25087">MGTTGSGMSSFINDATGLKLDVRNDLDSCTNRVYSTRILLDGRPVVLLDTPGFGHSGLPEAEVLQLMAEYLANLYRKEIKLSGLLYMQRVSIPRVDSQTLRYFRIFQKLCGHANLDHTQVVTTCWTDVEAKVGGAREKEFMNGVFKPVLDAGGRIVRHDQTIRSAKAILRHVLEKDVVLLKIQSQLVDDGKNLYDTDAGLEIPRSAEAGKPRGFRRWLRKLWGA</sequence>
<dbReference type="InterPro" id="IPR006073">
    <property type="entry name" value="GTP-bd"/>
</dbReference>
<dbReference type="Pfam" id="PF01926">
    <property type="entry name" value="MMR_HSR1"/>
    <property type="match status" value="1"/>
</dbReference>
<organism evidence="2 3">
    <name type="scientific">Rickenella mellea</name>
    <dbReference type="NCBI Taxonomy" id="50990"/>
    <lineage>
        <taxon>Eukaryota</taxon>
        <taxon>Fungi</taxon>
        <taxon>Dikarya</taxon>
        <taxon>Basidiomycota</taxon>
        <taxon>Agaricomycotina</taxon>
        <taxon>Agaricomycetes</taxon>
        <taxon>Hymenochaetales</taxon>
        <taxon>Rickenellaceae</taxon>
        <taxon>Rickenella</taxon>
    </lineage>
</organism>
<evidence type="ECO:0000259" key="1">
    <source>
        <dbReference type="Pfam" id="PF01926"/>
    </source>
</evidence>
<dbReference type="SUPFAM" id="SSF52540">
    <property type="entry name" value="P-loop containing nucleoside triphosphate hydrolases"/>
    <property type="match status" value="1"/>
</dbReference>
<feature type="domain" description="G" evidence="1">
    <location>
        <begin position="1"/>
        <end position="72"/>
    </location>
</feature>
<gene>
    <name evidence="2" type="ORF">BD410DRAFT_191840</name>
</gene>
<dbReference type="GO" id="GO:0005525">
    <property type="term" value="F:GTP binding"/>
    <property type="evidence" value="ECO:0007669"/>
    <property type="project" value="InterPro"/>
</dbReference>
<keyword evidence="3" id="KW-1185">Reference proteome</keyword>
<dbReference type="VEuPathDB" id="FungiDB:BD410DRAFT_191840"/>
<dbReference type="AlphaFoldDB" id="A0A4Y7PJD7"/>
<dbReference type="Gene3D" id="3.40.50.300">
    <property type="entry name" value="P-loop containing nucleotide triphosphate hydrolases"/>
    <property type="match status" value="1"/>
</dbReference>
<dbReference type="InterPro" id="IPR027417">
    <property type="entry name" value="P-loop_NTPase"/>
</dbReference>
<dbReference type="EMBL" id="ML170329">
    <property type="protein sequence ID" value="TDL14530.1"/>
    <property type="molecule type" value="Genomic_DNA"/>
</dbReference>
<dbReference type="OrthoDB" id="8954335at2759"/>
<evidence type="ECO:0000313" key="3">
    <source>
        <dbReference type="Proteomes" id="UP000294933"/>
    </source>
</evidence>
<reference evidence="2 3" key="1">
    <citation type="submission" date="2018-06" db="EMBL/GenBank/DDBJ databases">
        <title>A transcriptomic atlas of mushroom development highlights an independent origin of complex multicellularity.</title>
        <authorList>
            <consortium name="DOE Joint Genome Institute"/>
            <person name="Krizsan K."/>
            <person name="Almasi E."/>
            <person name="Merenyi Z."/>
            <person name="Sahu N."/>
            <person name="Viragh M."/>
            <person name="Koszo T."/>
            <person name="Mondo S."/>
            <person name="Kiss B."/>
            <person name="Balint B."/>
            <person name="Kues U."/>
            <person name="Barry K."/>
            <person name="Hegedus J.C."/>
            <person name="Henrissat B."/>
            <person name="Johnson J."/>
            <person name="Lipzen A."/>
            <person name="Ohm R."/>
            <person name="Nagy I."/>
            <person name="Pangilinan J."/>
            <person name="Yan J."/>
            <person name="Xiong Y."/>
            <person name="Grigoriev I.V."/>
            <person name="Hibbett D.S."/>
            <person name="Nagy L.G."/>
        </authorList>
    </citation>
    <scope>NUCLEOTIDE SEQUENCE [LARGE SCALE GENOMIC DNA]</scope>
    <source>
        <strain evidence="2 3">SZMC22713</strain>
    </source>
</reference>
<evidence type="ECO:0000313" key="2">
    <source>
        <dbReference type="EMBL" id="TDL14530.1"/>
    </source>
</evidence>
<name>A0A4Y7PJD7_9AGAM</name>
<proteinExistence type="predicted"/>
<accession>A0A4Y7PJD7</accession>
<dbReference type="Proteomes" id="UP000294933">
    <property type="component" value="Unassembled WGS sequence"/>
</dbReference>